<dbReference type="Proteomes" id="UP000622797">
    <property type="component" value="Unassembled WGS sequence"/>
</dbReference>
<evidence type="ECO:0000256" key="3">
    <source>
        <dbReference type="ARBA" id="ARBA00007812"/>
    </source>
</evidence>
<dbReference type="InterPro" id="IPR012000">
    <property type="entry name" value="Thiamin_PyroP_enz_cen_dom"/>
</dbReference>
<evidence type="ECO:0000256" key="6">
    <source>
        <dbReference type="ARBA" id="ARBA00022827"/>
    </source>
</evidence>
<reference evidence="13" key="1">
    <citation type="journal article" date="2020" name="BMC Genomics">
        <title>Correction to: Identification and distribution of gene clusters required for synthesis of sphingolipid metabolism inhibitors in diverse species of the filamentous fungus Fusarium.</title>
        <authorList>
            <person name="Kim H.S."/>
            <person name="Lohmar J.M."/>
            <person name="Busman M."/>
            <person name="Brown D.W."/>
            <person name="Naumann T.A."/>
            <person name="Divon H.H."/>
            <person name="Lysoe E."/>
            <person name="Uhlig S."/>
            <person name="Proctor R.H."/>
        </authorList>
    </citation>
    <scope>NUCLEOTIDE SEQUENCE</scope>
    <source>
        <strain evidence="13">NRRL 20472</strain>
    </source>
</reference>
<dbReference type="FunFam" id="3.30.465.10:FF:000014">
    <property type="entry name" value="D-lactate dehydrogenase (Cytochrome), putative"/>
    <property type="match status" value="1"/>
</dbReference>
<dbReference type="GO" id="GO:0005739">
    <property type="term" value="C:mitochondrion"/>
    <property type="evidence" value="ECO:0007669"/>
    <property type="project" value="UniProtKB-SubCell"/>
</dbReference>
<keyword evidence="5" id="KW-0285">Flavoprotein</keyword>
<dbReference type="GO" id="GO:0004458">
    <property type="term" value="F:D-lactate dehydrogenase (cytochrome) activity"/>
    <property type="evidence" value="ECO:0007669"/>
    <property type="project" value="UniProtKB-EC"/>
</dbReference>
<dbReference type="AlphaFoldDB" id="A0A8H4XFJ0"/>
<dbReference type="EC" id="1.1.2.4" evidence="11"/>
<keyword evidence="7" id="KW-0809">Transit peptide</keyword>
<dbReference type="NCBIfam" id="NF006203">
    <property type="entry name" value="PRK08327.1"/>
    <property type="match status" value="1"/>
</dbReference>
<dbReference type="InterPro" id="IPR016166">
    <property type="entry name" value="FAD-bd_PCMH"/>
</dbReference>
<sequence length="1052" mass="114761">MLRHFQRLAPQARPWNMPCRLSGHQSRLIVTRTINAPPSNYPTTEIARRAYPVGPVTTERGHMWPNYTLAVALVATGIAGVVLRGSMNSSKRENAPPLYAVIGEMEKAVKDIRNALGEDSVSNDDEILKAHGYSEWSTTNIDRLPVAVVFPTSTEDVATIAKICTKYRVPIIPYSGGSSVEGHFSAPFGGISVDFMNMNNIIEFRPQDMDVTVQPGLSWVTLNEKIESSGLFFPIDPGPSAQLGGMVGTNCSGTNAVRYGTMKDWVINLTVVLSDGSIIKTRKRPRKSSAGYNLNSLFVGSEGTLGLVTEATLKLAPSPEHTGVAVLSFPSIESAAKLATEVIQKGITVGAIEILDDVQMRVINKIGSTGRTWREDPTLFIKFTGDKELVDHSIEKVRQLARRYGNPAMEFENDKEKQKTLWSARKEALWSMLALRESGSDVWTTDVAVPLSKIAHLIALSKRDLDETGLFGSIIGHVGDGNFHETILFDGAKERVAVENCAHRMVDRALELEGTCTGEHGVGMGKIQYTTSFAFFEALSEAGVKNCFVNLGSDHPSIIEAIVKGQQECPDTFPRIITCPNEMVALSMADGYARRTNEPQCVIVHVDVGTSGMGAAIHNAATGRAPVLIFAGLSPYTIEGEMTGSRTEYIHWLQDIPDQKQIVSQYCRYTGEIKTGKNVKQMVFRALQFATSQPRGPVYLMGAREVMEEVIEPYSVNHKLWQPVGPSALSQDAAIEIARLLVDSENPLVVTGYSGRNHATVASLVELANTVKGLRVLDTGGCDMCFPADHPGWLGMRYGVDDSIKEADVILVVDCDVPWVNTLCKPRSDATIIHLDVDPLKRLMPVFYIDAKLRYCVDANTSIQQIVSHLQQSQTLQDKLNDLKYESRWLALQESHSQLISSLDAKAMPADTESLSSAYVCSVLRHLAPANTIYAVEAVTNSVVAAEQVRPTVPGQWINCGGGGLGWSGGGALGIKLAADAEDRAKGNNPKSVVVQIVGDGSYLFSVPSSVYWISQRYQIPILTIVLNNTGKFIISPKPTKLYSSSSLTVYR</sequence>
<dbReference type="InterPro" id="IPR004113">
    <property type="entry name" value="FAD-bd_oxidored_4_C"/>
</dbReference>
<evidence type="ECO:0000256" key="5">
    <source>
        <dbReference type="ARBA" id="ARBA00022630"/>
    </source>
</evidence>
<dbReference type="GO" id="GO:1903457">
    <property type="term" value="P:lactate catabolic process"/>
    <property type="evidence" value="ECO:0007669"/>
    <property type="project" value="TreeGrafter"/>
</dbReference>
<feature type="domain" description="FAD-binding PCMH-type" evidence="12">
    <location>
        <begin position="141"/>
        <end position="318"/>
    </location>
</feature>
<dbReference type="OrthoDB" id="2867507at2759"/>
<dbReference type="SUPFAM" id="SSF56176">
    <property type="entry name" value="FAD-binding/transporter-associated domain-like"/>
    <property type="match status" value="1"/>
</dbReference>
<dbReference type="InterPro" id="IPR016164">
    <property type="entry name" value="FAD-linked_Oxase-like_C"/>
</dbReference>
<organism evidence="13 14">
    <name type="scientific">Fusarium sarcochroum</name>
    <dbReference type="NCBI Taxonomy" id="1208366"/>
    <lineage>
        <taxon>Eukaryota</taxon>
        <taxon>Fungi</taxon>
        <taxon>Dikarya</taxon>
        <taxon>Ascomycota</taxon>
        <taxon>Pezizomycotina</taxon>
        <taxon>Sordariomycetes</taxon>
        <taxon>Hypocreomycetidae</taxon>
        <taxon>Hypocreales</taxon>
        <taxon>Nectriaceae</taxon>
        <taxon>Fusarium</taxon>
        <taxon>Fusarium lateritium species complex</taxon>
    </lineage>
</organism>
<keyword evidence="6" id="KW-0274">FAD</keyword>
<accession>A0A8H4XFJ0</accession>
<dbReference type="Gene3D" id="3.30.465.10">
    <property type="match status" value="1"/>
</dbReference>
<dbReference type="SUPFAM" id="SSF52467">
    <property type="entry name" value="DHS-like NAD/FAD-binding domain"/>
    <property type="match status" value="1"/>
</dbReference>
<dbReference type="FunFam" id="3.30.70.2740:FF:000001">
    <property type="entry name" value="D-lactate dehydrogenase mitochondrial"/>
    <property type="match status" value="1"/>
</dbReference>
<dbReference type="Gene3D" id="3.40.50.1220">
    <property type="entry name" value="TPP-binding domain"/>
    <property type="match status" value="1"/>
</dbReference>
<keyword evidence="8" id="KW-0560">Oxidoreductase</keyword>
<evidence type="ECO:0000256" key="11">
    <source>
        <dbReference type="ARBA" id="ARBA00038897"/>
    </source>
</evidence>
<dbReference type="InterPro" id="IPR029035">
    <property type="entry name" value="DHS-like_NAD/FAD-binding_dom"/>
</dbReference>
<name>A0A8H4XFJ0_9HYPO</name>
<evidence type="ECO:0000259" key="12">
    <source>
        <dbReference type="PROSITE" id="PS51387"/>
    </source>
</evidence>
<dbReference type="InterPro" id="IPR016169">
    <property type="entry name" value="FAD-bd_PCMH_sub2"/>
</dbReference>
<dbReference type="InterPro" id="IPR029061">
    <property type="entry name" value="THDP-binding"/>
</dbReference>
<dbReference type="SUPFAM" id="SSF52518">
    <property type="entry name" value="Thiamin diphosphate-binding fold (THDP-binding)"/>
    <property type="match status" value="2"/>
</dbReference>
<comment type="similarity">
    <text evidence="4">Belongs to the FAD-binding oxidoreductase/transferase type 4 family.</text>
</comment>
<keyword evidence="9" id="KW-0786">Thiamine pyrophosphate</keyword>
<dbReference type="GO" id="GO:0071949">
    <property type="term" value="F:FAD binding"/>
    <property type="evidence" value="ECO:0007669"/>
    <property type="project" value="InterPro"/>
</dbReference>
<dbReference type="CDD" id="cd07035">
    <property type="entry name" value="TPP_PYR_POX_like"/>
    <property type="match status" value="1"/>
</dbReference>
<evidence type="ECO:0000313" key="13">
    <source>
        <dbReference type="EMBL" id="KAF4972515.1"/>
    </source>
</evidence>
<proteinExistence type="inferred from homology"/>
<dbReference type="InterPro" id="IPR006094">
    <property type="entry name" value="Oxid_FAD_bind_N"/>
</dbReference>
<dbReference type="PROSITE" id="PS51387">
    <property type="entry name" value="FAD_PCMH"/>
    <property type="match status" value="1"/>
</dbReference>
<dbReference type="GO" id="GO:0008720">
    <property type="term" value="F:D-lactate dehydrogenase (NAD+) activity"/>
    <property type="evidence" value="ECO:0007669"/>
    <property type="project" value="TreeGrafter"/>
</dbReference>
<evidence type="ECO:0000256" key="2">
    <source>
        <dbReference type="ARBA" id="ARBA00004173"/>
    </source>
</evidence>
<dbReference type="PANTHER" id="PTHR11748">
    <property type="entry name" value="D-LACTATE DEHYDROGENASE"/>
    <property type="match status" value="1"/>
</dbReference>
<reference evidence="13" key="2">
    <citation type="submission" date="2020-05" db="EMBL/GenBank/DDBJ databases">
        <authorList>
            <person name="Kim H.-S."/>
            <person name="Proctor R.H."/>
            <person name="Brown D.W."/>
        </authorList>
    </citation>
    <scope>NUCLEOTIDE SEQUENCE</scope>
    <source>
        <strain evidence="13">NRRL 20472</strain>
    </source>
</reference>
<dbReference type="GO" id="GO:0000287">
    <property type="term" value="F:magnesium ion binding"/>
    <property type="evidence" value="ECO:0007669"/>
    <property type="project" value="InterPro"/>
</dbReference>
<evidence type="ECO:0000256" key="1">
    <source>
        <dbReference type="ARBA" id="ARBA00001974"/>
    </source>
</evidence>
<dbReference type="InterPro" id="IPR011766">
    <property type="entry name" value="TPP_enzyme_TPP-bd"/>
</dbReference>
<dbReference type="InterPro" id="IPR036318">
    <property type="entry name" value="FAD-bd_PCMH-like_sf"/>
</dbReference>
<comment type="subcellular location">
    <subcellularLocation>
        <location evidence="2">Mitochondrion</location>
    </subcellularLocation>
</comment>
<evidence type="ECO:0000256" key="10">
    <source>
        <dbReference type="ARBA" id="ARBA00023128"/>
    </source>
</evidence>
<evidence type="ECO:0000256" key="9">
    <source>
        <dbReference type="ARBA" id="ARBA00023052"/>
    </source>
</evidence>
<dbReference type="Gene3D" id="3.30.70.2740">
    <property type="match status" value="1"/>
</dbReference>
<dbReference type="Pfam" id="PF00205">
    <property type="entry name" value="TPP_enzyme_M"/>
    <property type="match status" value="1"/>
</dbReference>
<evidence type="ECO:0000313" key="14">
    <source>
        <dbReference type="Proteomes" id="UP000622797"/>
    </source>
</evidence>
<evidence type="ECO:0000256" key="8">
    <source>
        <dbReference type="ARBA" id="ARBA00023002"/>
    </source>
</evidence>
<evidence type="ECO:0000256" key="4">
    <source>
        <dbReference type="ARBA" id="ARBA00008000"/>
    </source>
</evidence>
<evidence type="ECO:0000256" key="7">
    <source>
        <dbReference type="ARBA" id="ARBA00022946"/>
    </source>
</evidence>
<dbReference type="Pfam" id="PF02913">
    <property type="entry name" value="FAD-oxidase_C"/>
    <property type="match status" value="1"/>
</dbReference>
<dbReference type="Pfam" id="PF02775">
    <property type="entry name" value="TPP_enzyme_C"/>
    <property type="match status" value="1"/>
</dbReference>
<dbReference type="Gene3D" id="3.40.50.970">
    <property type="match status" value="2"/>
</dbReference>
<dbReference type="SUPFAM" id="SSF55103">
    <property type="entry name" value="FAD-linked oxidases, C-terminal domain"/>
    <property type="match status" value="1"/>
</dbReference>
<keyword evidence="10" id="KW-0496">Mitochondrion</keyword>
<comment type="cofactor">
    <cofactor evidence="1">
        <name>FAD</name>
        <dbReference type="ChEBI" id="CHEBI:57692"/>
    </cofactor>
</comment>
<dbReference type="GO" id="GO:0030976">
    <property type="term" value="F:thiamine pyrophosphate binding"/>
    <property type="evidence" value="ECO:0007669"/>
    <property type="project" value="InterPro"/>
</dbReference>
<gene>
    <name evidence="13" type="ORF">FSARC_939</name>
</gene>
<protein>
    <recommendedName>
        <fullName evidence="11">D-lactate dehydrogenase (cytochrome)</fullName>
        <ecNumber evidence="11">1.1.2.4</ecNumber>
    </recommendedName>
</protein>
<keyword evidence="14" id="KW-1185">Reference proteome</keyword>
<dbReference type="Pfam" id="PF01565">
    <property type="entry name" value="FAD_binding_4"/>
    <property type="match status" value="1"/>
</dbReference>
<dbReference type="PANTHER" id="PTHR11748:SF111">
    <property type="entry name" value="D-LACTATE DEHYDROGENASE, MITOCHONDRIAL-RELATED"/>
    <property type="match status" value="1"/>
</dbReference>
<dbReference type="EMBL" id="JABEXW010000055">
    <property type="protein sequence ID" value="KAF4972515.1"/>
    <property type="molecule type" value="Genomic_DNA"/>
</dbReference>
<comment type="similarity">
    <text evidence="3">Belongs to the TPP enzyme family.</text>
</comment>
<comment type="caution">
    <text evidence="13">The sequence shown here is derived from an EMBL/GenBank/DDBJ whole genome shotgun (WGS) entry which is preliminary data.</text>
</comment>